<name>A0ABX4HA78_9CORY</name>
<dbReference type="PANTHER" id="PTHR47957:SF3">
    <property type="entry name" value="ATP-DEPENDENT HELICASE HRQ1"/>
    <property type="match status" value="1"/>
</dbReference>
<feature type="domain" description="Helicase C-terminal" evidence="5">
    <location>
        <begin position="995"/>
        <end position="1185"/>
    </location>
</feature>
<dbReference type="Gene3D" id="3.40.50.300">
    <property type="entry name" value="P-loop containing nucleotide triphosphate hydrolases"/>
    <property type="match status" value="2"/>
</dbReference>
<keyword evidence="2" id="KW-0067">ATP-binding</keyword>
<dbReference type="InterPro" id="IPR011545">
    <property type="entry name" value="DEAD/DEAH_box_helicase_dom"/>
</dbReference>
<accession>A0ABX4HA78</accession>
<keyword evidence="7" id="KW-1185">Reference proteome</keyword>
<dbReference type="PROSITE" id="PS51194">
    <property type="entry name" value="HELICASE_CTER"/>
    <property type="match status" value="1"/>
</dbReference>
<dbReference type="InterPro" id="IPR001650">
    <property type="entry name" value="Helicase_C-like"/>
</dbReference>
<dbReference type="PROSITE" id="PS51192">
    <property type="entry name" value="HELICASE_ATP_BIND_1"/>
    <property type="match status" value="1"/>
</dbReference>
<keyword evidence="1" id="KW-0547">Nucleotide-binding</keyword>
<keyword evidence="6" id="KW-0378">Hydrolase</keyword>
<dbReference type="SMART" id="SM00490">
    <property type="entry name" value="HELICc"/>
    <property type="match status" value="1"/>
</dbReference>
<evidence type="ECO:0000313" key="6">
    <source>
        <dbReference type="EMBL" id="PAT06083.1"/>
    </source>
</evidence>
<dbReference type="Pfam" id="PF00270">
    <property type="entry name" value="DEAD"/>
    <property type="match status" value="1"/>
</dbReference>
<proteinExistence type="predicted"/>
<evidence type="ECO:0000256" key="2">
    <source>
        <dbReference type="ARBA" id="ARBA00022840"/>
    </source>
</evidence>
<feature type="region of interest" description="Disordered" evidence="3">
    <location>
        <begin position="2044"/>
        <end position="2063"/>
    </location>
</feature>
<dbReference type="InterPro" id="IPR027417">
    <property type="entry name" value="P-loop_NTPase"/>
</dbReference>
<dbReference type="GO" id="GO:0004386">
    <property type="term" value="F:helicase activity"/>
    <property type="evidence" value="ECO:0007669"/>
    <property type="project" value="UniProtKB-KW"/>
</dbReference>
<evidence type="ECO:0000256" key="1">
    <source>
        <dbReference type="ARBA" id="ARBA00022741"/>
    </source>
</evidence>
<evidence type="ECO:0000256" key="3">
    <source>
        <dbReference type="SAM" id="MobiDB-lite"/>
    </source>
</evidence>
<dbReference type="InterPro" id="IPR014001">
    <property type="entry name" value="Helicase_ATP-bd"/>
</dbReference>
<comment type="caution">
    <text evidence="6">The sequence shown here is derived from an EMBL/GenBank/DDBJ whole genome shotgun (WGS) entry which is preliminary data.</text>
</comment>
<evidence type="ECO:0000259" key="4">
    <source>
        <dbReference type="PROSITE" id="PS51192"/>
    </source>
</evidence>
<dbReference type="Proteomes" id="UP000218281">
    <property type="component" value="Unassembled WGS sequence"/>
</dbReference>
<dbReference type="EMBL" id="NSGO01000005">
    <property type="protein sequence ID" value="PAT06083.1"/>
    <property type="molecule type" value="Genomic_DNA"/>
</dbReference>
<feature type="region of interest" description="Disordered" evidence="3">
    <location>
        <begin position="923"/>
        <end position="943"/>
    </location>
</feature>
<dbReference type="Pfam" id="PF09369">
    <property type="entry name" value="MZB"/>
    <property type="match status" value="1"/>
</dbReference>
<evidence type="ECO:0000313" key="7">
    <source>
        <dbReference type="Proteomes" id="UP000218281"/>
    </source>
</evidence>
<evidence type="ECO:0000259" key="5">
    <source>
        <dbReference type="PROSITE" id="PS51194"/>
    </source>
</evidence>
<reference evidence="6 7" key="1">
    <citation type="submission" date="2017-08" db="EMBL/GenBank/DDBJ databases">
        <title>Whole genome sequences of 6 clinical strains closest to Corynebacterium imitans.</title>
        <authorList>
            <person name="Bernier A.-M."/>
            <person name="Burdz T."/>
            <person name="Bernard K."/>
        </authorList>
    </citation>
    <scope>NUCLEOTIDE SEQUENCE [LARGE SCALE GENOMIC DNA]</scope>
    <source>
        <strain evidence="6 7">NML93-0607</strain>
    </source>
</reference>
<gene>
    <name evidence="6" type="ORF">CKJ81_05880</name>
</gene>
<sequence>MSTLLPVHASEHVLEGVTEYLTTTFSLANPETAKALKSFLDDTETGMFRGPYVRTRLPYARATQWEGLLGWLPSWFTPYHHQAEAFRRLRSEDEAGERRPEPTLVITGTGSGKTEAFLYPVLAHAKRMRAKGQRGVKALLLYPMNALANDQANRLAKLLTSEAGLEGVSAGIYVGDQNTGVTRVTEDSLITDRETLRQSPPDILLTNYKMLDELLLRPEDRKIWKLSATSLQYLVLDEFHTYDGAQGTDVALLLRRLGLMLKSHQPDGFLGEYEDNPLGRVTPVATSATLGGEGETVSVLKLARTIFGEDFAGEALIGETVLTFDQWQAEMVEAYGGGNGASRSDMPSVETIREVLDAIASDTSGREHAEVVLDVVRTKLWGGGETLEAMIAAYAQHPLTRALIEAAAQARPMVARAGEATALPAEVLGQTVIRALKGDEATEFVTHLLTAVAHLRALAGVKYGFEGKRLPGVDTHLWVREVSRIDRAVTPTPDGKEFRWYDDGVVGEGADITADAAGAADEQVPPVWLPACYCRACGRAGWMTSLEPGTEAPILDPAEIRKNSIEHRERQRPLITAINELRQATTEEVDFTATRDPEGKRTPMWLHTETRALSTAAPSDEDLSRGTSVPVLTYSGQDAGDYAADQVCPSCGEPDTIRFIGSRVATLLSVGLSNLFGMGELDQDEKKTLVFADSVQDAAHRAGFVQSRSHAFALRTFTYSVVGSDTVSLAELPQRIIDAAVDRAIDADSTVGADGPAPTKAQRDRAKARARYELLPPELADTVNFRPFWDFSVDAQERRNATREAKQRLAFDTALEFGQRADLARSLTLTGALNVGVDIPDAVLASAAREAVGGVAEQSMTSGDADVQLRWARGVVEQVRERGGINHPWLKSYLRDDGNSWHLHNRLAKSKGVPPFPRGGAPEFPRVGESLNDKDRGITPLSSPRGRYARWTATMLGLSTHDAAAVLRDFFKALASRNAVTPVQTKTGGTIYALEPEQVVVSSEAAPKLLRCGICHAQLGVDKHARNLMQDQPCATPGCSGTYEELPVEPNYYWSLYTSAQPRTVVAKEHTSLVPPEERLALEHAFRGGANPAADAPNVLVATPTLEMGIDIGDLSTVMLASLPTTVANYVQRVGRAGRLTGNSLVLAFVQGRGPTLPKLNAPLDVIQGEVTPPAALLSATEILHRQLAAYLIDATDLESLGVEPTDAKSVFGYADRPLVSVLQEVIAAGVEDKVDQFLDSLSGEELDPELLERVRAWATGQGPETLTAALTAAREQWNAEVRVLQDRAAVLRDVEAELKKRDANAAASLDAEFVDEDLEREKRSVSAALKRTQRDLHELALRERWVSALERYGLLPNFTLIDDSVELAVAISYLNPTTMEFMPESFELQRGVSSALQELAPGATFYARGIAATIDSVEMGFDGQNVEQWRLCPACSYGERVAVGGTAGADAASAAATGGAGVVGACPQCGAAAFADKGQVMDVIQMRKVAAEVDRSNATIDFTREERHTTFFHTAMTFAVPPHAPDGGRWYLSGGFGAEYLPQVDLSWFNMGKGQAQRRMVGGREVKAPLFTLCRICGHTDSARGENSKWDHRPWCPQRKERDADTVNTALGRTLRTQGVLLHIPRTLTAGDKATIPSLTAAMRLGFKKVLGGDPDHLNVVTVTVPSPTGDGTIEALLLHDNVPGGTGYLSQFASPEQVRNLFEQTYHRVAECECAQDDRLACAKCLLPYTEFHAKDVASRGVAERAIRAILRNEAHPADGAGACEVAWEPKPIAPAPDERSTLELRFRELLRAALEARNVTVTDRPNAGRMELEIVFSGADGEQWLMQEQVNEGYTVPDFLFTHRTNRGTRPVAVYTDGYAYHASQAHFRFPQDMTKRTSLYLDKNYIPWSLTDADLDWFERETTTPTRPAWVDKEAADAVTAQPKLDGAALDFLLSSPMTQFLDYLKAPRTATFPALGQGAATLVTFTPGMQPSALDGLVRITLPSGVCLDLRQLTDGVLDPTRLFIDTTAGVLDAEPWNEYLRLANVLWLAGQGADVATSERGVEKHEAPAQPESDPLAGGAWADALEEFEDEEIVVAALRTLAAQHAKPAAEIGAELGSLPTALIWRDEKVALMVDNDPDYAHAEAKLAQGGWTIVHPEGLTPDAIPPALLGGEA</sequence>
<dbReference type="SMART" id="SM00487">
    <property type="entry name" value="DEXDc"/>
    <property type="match status" value="1"/>
</dbReference>
<dbReference type="RefSeq" id="WP_095535581.1">
    <property type="nucleotide sequence ID" value="NZ_NSGO01000005.1"/>
</dbReference>
<dbReference type="PANTHER" id="PTHR47957">
    <property type="entry name" value="ATP-DEPENDENT HELICASE HRQ1"/>
    <property type="match status" value="1"/>
</dbReference>
<dbReference type="SUPFAM" id="SSF52540">
    <property type="entry name" value="P-loop containing nucleoside triphosphate hydrolases"/>
    <property type="match status" value="2"/>
</dbReference>
<organism evidence="6 7">
    <name type="scientific">Corynebacterium hadale</name>
    <dbReference type="NCBI Taxonomy" id="2026255"/>
    <lineage>
        <taxon>Bacteria</taxon>
        <taxon>Bacillati</taxon>
        <taxon>Actinomycetota</taxon>
        <taxon>Actinomycetes</taxon>
        <taxon>Mycobacteriales</taxon>
        <taxon>Corynebacteriaceae</taxon>
        <taxon>Corynebacterium</taxon>
    </lineage>
</organism>
<dbReference type="Pfam" id="PF00271">
    <property type="entry name" value="Helicase_C"/>
    <property type="match status" value="1"/>
</dbReference>
<feature type="domain" description="Helicase ATP-binding" evidence="4">
    <location>
        <begin position="94"/>
        <end position="308"/>
    </location>
</feature>
<keyword evidence="6" id="KW-0347">Helicase</keyword>
<protein>
    <submittedName>
        <fullName evidence="6">Helicase</fullName>
    </submittedName>
</protein>
<dbReference type="InterPro" id="IPR018973">
    <property type="entry name" value="MZB"/>
</dbReference>